<dbReference type="KEGG" id="mpau:ZMTM_08350"/>
<keyword evidence="3" id="KW-1185">Reference proteome</keyword>
<dbReference type="Gene3D" id="2.60.40.3650">
    <property type="match status" value="1"/>
</dbReference>
<dbReference type="InterPro" id="IPR040756">
    <property type="entry name" value="Peptidase_M61_N"/>
</dbReference>
<dbReference type="Gene3D" id="1.10.390.10">
    <property type="entry name" value="Neutral Protease Domain 2"/>
    <property type="match status" value="1"/>
</dbReference>
<dbReference type="InterPro" id="IPR041489">
    <property type="entry name" value="PDZ_6"/>
</dbReference>
<dbReference type="Pfam" id="PF17899">
    <property type="entry name" value="Peptidase_M61_N"/>
    <property type="match status" value="1"/>
</dbReference>
<dbReference type="EMBL" id="AP024110">
    <property type="protein sequence ID" value="BCM24576.1"/>
    <property type="molecule type" value="Genomic_DNA"/>
</dbReference>
<reference evidence="2" key="1">
    <citation type="journal article" date="2021" name="Arch. Microbiol.">
        <title>Methyloradius palustris gen. nov., sp. nov., a methanol-oxidizing bacterium isolated from snow.</title>
        <authorList>
            <person name="Miyadera T."/>
            <person name="Kojima H."/>
            <person name="Fukui M."/>
        </authorList>
    </citation>
    <scope>NUCLEOTIDE SEQUENCE</scope>
    <source>
        <strain evidence="2">Zm11</strain>
    </source>
</reference>
<dbReference type="RefSeq" id="WP_221765092.1">
    <property type="nucleotide sequence ID" value="NZ_AP024110.1"/>
</dbReference>
<dbReference type="Pfam" id="PF05299">
    <property type="entry name" value="Peptidase_M61"/>
    <property type="match status" value="1"/>
</dbReference>
<dbReference type="SUPFAM" id="SSF55486">
    <property type="entry name" value="Metalloproteases ('zincins'), catalytic domain"/>
    <property type="match status" value="1"/>
</dbReference>
<proteinExistence type="predicted"/>
<dbReference type="SMART" id="SM00228">
    <property type="entry name" value="PDZ"/>
    <property type="match status" value="1"/>
</dbReference>
<feature type="domain" description="PDZ" evidence="1">
    <location>
        <begin position="466"/>
        <end position="532"/>
    </location>
</feature>
<accession>A0A8D5G7C7</accession>
<dbReference type="InterPro" id="IPR027268">
    <property type="entry name" value="Peptidase_M4/M1_CTD_sf"/>
</dbReference>
<evidence type="ECO:0000313" key="3">
    <source>
        <dbReference type="Proteomes" id="UP000826722"/>
    </source>
</evidence>
<sequence>MQTIYYEVSLHSATAHLFEVTCLISKPDPDGQIVSLAAWIPGSYLIRDFARHIVKISAIIEHKGKRENIAIQKLDKHTWHCAPCNTPLRITYQVYAFDMSVRTAYFDTERAYFNGTSLFLKVHGADQATCEVKLNSPPKPYQHWQVATAMPAVKIDKQGFGRYQASNYAELIDYPFEIGNLAVAEFKAAGVPHRIAISGKHKSDLKRICKDLKTLCEYHIKFFGTAPFEQYLFMLYAAGDNQYGGLEHSNSTSLICPRSWLPVKDETLDIENYQQFLGLCSHEYFHAWHVKRMRPQVFENPDLSSEAYTRLLWIFEGFTAYYDTLAVLRAGLMSREEYLKSLSKDITRYLRTPGRKLQRLDESSFDSWVKLYKPDENTPNTQISYYLKGSLVALALDLSLRIKNRSLDDVMRALWLRYQTRGSLLGEDEIDDFILASTGQNLTRLLDSTVRGTDDPPLKKLLAKFGIAYETKDKTPNVLREMLGLQLSSENETKLANVFTGSPAEQAGLAANDVLIAVDNIKVNAKSLKDIVAKKPNGAHLQTHFFRRDELMLTTIIKQTETLDYCNLVIKPKLNADTEKLLEDWLGR</sequence>
<dbReference type="SUPFAM" id="SSF50156">
    <property type="entry name" value="PDZ domain-like"/>
    <property type="match status" value="1"/>
</dbReference>
<protein>
    <submittedName>
        <fullName evidence="2">Peptidase</fullName>
    </submittedName>
</protein>
<gene>
    <name evidence="2" type="ORF">ZMTM_08350</name>
</gene>
<dbReference type="Gene3D" id="2.30.42.10">
    <property type="match status" value="1"/>
</dbReference>
<evidence type="ECO:0000313" key="2">
    <source>
        <dbReference type="EMBL" id="BCM24576.1"/>
    </source>
</evidence>
<evidence type="ECO:0000259" key="1">
    <source>
        <dbReference type="PROSITE" id="PS50106"/>
    </source>
</evidence>
<dbReference type="InterPro" id="IPR007963">
    <property type="entry name" value="Peptidase_M61_catalytic"/>
</dbReference>
<dbReference type="Proteomes" id="UP000826722">
    <property type="component" value="Chromosome"/>
</dbReference>
<dbReference type="InterPro" id="IPR036034">
    <property type="entry name" value="PDZ_sf"/>
</dbReference>
<organism evidence="2 3">
    <name type="scientific">Methyloradius palustris</name>
    <dbReference type="NCBI Taxonomy" id="2778876"/>
    <lineage>
        <taxon>Bacteria</taxon>
        <taxon>Pseudomonadati</taxon>
        <taxon>Pseudomonadota</taxon>
        <taxon>Betaproteobacteria</taxon>
        <taxon>Nitrosomonadales</taxon>
        <taxon>Methylophilaceae</taxon>
        <taxon>Methyloradius</taxon>
    </lineage>
</organism>
<dbReference type="InterPro" id="IPR024191">
    <property type="entry name" value="Peptidase_M61"/>
</dbReference>
<dbReference type="Pfam" id="PF17820">
    <property type="entry name" value="PDZ_6"/>
    <property type="match status" value="1"/>
</dbReference>
<dbReference type="InterPro" id="IPR001478">
    <property type="entry name" value="PDZ"/>
</dbReference>
<dbReference type="AlphaFoldDB" id="A0A8D5G7C7"/>
<dbReference type="PROSITE" id="PS50106">
    <property type="entry name" value="PDZ"/>
    <property type="match status" value="1"/>
</dbReference>
<dbReference type="PIRSF" id="PIRSF016493">
    <property type="entry name" value="Glycyl_aminpptds"/>
    <property type="match status" value="1"/>
</dbReference>
<name>A0A8D5G7C7_9PROT</name>